<gene>
    <name evidence="13" type="ORF">ZIOFF_056868</name>
</gene>
<evidence type="ECO:0000256" key="4">
    <source>
        <dbReference type="ARBA" id="ARBA00022737"/>
    </source>
</evidence>
<keyword evidence="4" id="KW-0677">Repeat</keyword>
<evidence type="ECO:0000256" key="2">
    <source>
        <dbReference type="ARBA" id="ARBA00004463"/>
    </source>
</evidence>
<evidence type="ECO:0000256" key="1">
    <source>
        <dbReference type="ARBA" id="ARBA00004123"/>
    </source>
</evidence>
<dbReference type="GO" id="GO:0005829">
    <property type="term" value="C:cytosol"/>
    <property type="evidence" value="ECO:0007669"/>
    <property type="project" value="TreeGrafter"/>
</dbReference>
<dbReference type="CDD" id="cd12345">
    <property type="entry name" value="RRM2_SECp43_like"/>
    <property type="match status" value="1"/>
</dbReference>
<proteinExistence type="inferred from homology"/>
<evidence type="ECO:0000256" key="7">
    <source>
        <dbReference type="ARBA" id="ARBA00057395"/>
    </source>
</evidence>
<dbReference type="OrthoDB" id="446113at2759"/>
<feature type="domain" description="RRM" evidence="12">
    <location>
        <begin position="175"/>
        <end position="254"/>
    </location>
</feature>
<comment type="similarity">
    <text evidence="8">Belongs to the polyadenylate-binding RBP47 family.</text>
</comment>
<accession>A0A8J5FJH6</accession>
<dbReference type="Proteomes" id="UP000734854">
    <property type="component" value="Unassembled WGS sequence"/>
</dbReference>
<evidence type="ECO:0000256" key="5">
    <source>
        <dbReference type="ARBA" id="ARBA00022884"/>
    </source>
</evidence>
<reference evidence="13 14" key="1">
    <citation type="submission" date="2020-08" db="EMBL/GenBank/DDBJ databases">
        <title>Plant Genome Project.</title>
        <authorList>
            <person name="Zhang R.-G."/>
        </authorList>
    </citation>
    <scope>NUCLEOTIDE SEQUENCE [LARGE SCALE GENOMIC DNA]</scope>
    <source>
        <tissue evidence="13">Rhizome</tissue>
    </source>
</reference>
<dbReference type="PANTHER" id="PTHR47640">
    <property type="entry name" value="TRNA SELENOCYSTEINE 1-ASSOCIATED PROTEIN 1-RELATED-RELATED"/>
    <property type="match status" value="1"/>
</dbReference>
<dbReference type="InterPro" id="IPR050825">
    <property type="entry name" value="RBM42_RBP45_47-like"/>
</dbReference>
<evidence type="ECO:0000256" key="6">
    <source>
        <dbReference type="ARBA" id="ARBA00023242"/>
    </source>
</evidence>
<feature type="region of interest" description="Disordered" evidence="11">
    <location>
        <begin position="43"/>
        <end position="80"/>
    </location>
</feature>
<comment type="subcellular location">
    <subcellularLocation>
        <location evidence="2">Cytoplasmic granule</location>
    </subcellularLocation>
    <subcellularLocation>
        <location evidence="1">Nucleus</location>
    </subcellularLocation>
</comment>
<feature type="domain" description="RRM" evidence="12">
    <location>
        <begin position="280"/>
        <end position="352"/>
    </location>
</feature>
<feature type="compositionally biased region" description="Pro residues" evidence="11">
    <location>
        <begin position="52"/>
        <end position="63"/>
    </location>
</feature>
<sequence length="405" mass="44699">MQLAAGVDPRRTPSLTPHPWSAVRYPAPAVVMQHPMMPSIQPSYGHPFVPYRQPPTPPPPPPTSKSIRQQQGGEQAAEDEKRTIWVGDLQFWMDENYLHSCFVHTGEVVSIKVIRNKQTGQSEGYGFVEFHSRVTAEKLLQGSSSRLMPNTDQPFRLNWASFSTGDKHSDLASGHSIFVGDLACDVTDAFLQEIFANKYSSVKGAKVVVDANTGRSKGYGFVRFGDENDRKLAIAEMNGVYCSTRPMRIGVATPRKFSGGFGTSGASVALAQSDVDSTNTTVFVGGLDPDVSEDDLKEAFSQYGEITSVKIPVGKQCGFVLFVHRSNAEEALQHLNGTVIGKQKVRLSWGRHPAKKQSRAERGRQWNGVYYVGQVYDGYSLPHYPGMYAFAYGAYPFYGNQQQVN</sequence>
<keyword evidence="6" id="KW-0539">Nucleus</keyword>
<evidence type="ECO:0000256" key="10">
    <source>
        <dbReference type="PROSITE-ProRule" id="PRU00176"/>
    </source>
</evidence>
<comment type="function">
    <text evidence="7">Heterogeneous nuclear ribonucleoprotein (hnRNP)-protein binding the poly(A) tail of mRNA and probably involved in some steps of pre-mRNA maturation.</text>
</comment>
<evidence type="ECO:0000259" key="12">
    <source>
        <dbReference type="PROSITE" id="PS50102"/>
    </source>
</evidence>
<dbReference type="GO" id="GO:0003729">
    <property type="term" value="F:mRNA binding"/>
    <property type="evidence" value="ECO:0007669"/>
    <property type="project" value="InterPro"/>
</dbReference>
<dbReference type="GO" id="GO:0006397">
    <property type="term" value="P:mRNA processing"/>
    <property type="evidence" value="ECO:0007669"/>
    <property type="project" value="UniProtKB-KW"/>
</dbReference>
<keyword evidence="5 10" id="KW-0694">RNA-binding</keyword>
<dbReference type="EMBL" id="JACMSC010000015">
    <property type="protein sequence ID" value="KAG6488110.1"/>
    <property type="molecule type" value="Genomic_DNA"/>
</dbReference>
<dbReference type="FunFam" id="3.30.70.330:FF:000395">
    <property type="entry name" value="Polyadenylate-binding protein RBP47"/>
    <property type="match status" value="1"/>
</dbReference>
<name>A0A8J5FJH6_ZINOF</name>
<dbReference type="PROSITE" id="PS50102">
    <property type="entry name" value="RRM"/>
    <property type="match status" value="3"/>
</dbReference>
<keyword evidence="3" id="KW-0507">mRNA processing</keyword>
<dbReference type="FunFam" id="3.30.70.330:FF:000144">
    <property type="entry name" value="Polyadenylate-binding protein RBP47B"/>
    <property type="match status" value="1"/>
</dbReference>
<feature type="domain" description="RRM" evidence="12">
    <location>
        <begin position="82"/>
        <end position="162"/>
    </location>
</feature>
<comment type="caution">
    <text evidence="13">The sequence shown here is derived from an EMBL/GenBank/DDBJ whole genome shotgun (WGS) entry which is preliminary data.</text>
</comment>
<dbReference type="Pfam" id="PF00076">
    <property type="entry name" value="RRM_1"/>
    <property type="match status" value="3"/>
</dbReference>
<dbReference type="InterPro" id="IPR000504">
    <property type="entry name" value="RRM_dom"/>
</dbReference>
<dbReference type="FunFam" id="3.30.70.330:FF:000103">
    <property type="entry name" value="Polyadenylate-binding protein RBP47B"/>
    <property type="match status" value="1"/>
</dbReference>
<evidence type="ECO:0000256" key="8">
    <source>
        <dbReference type="ARBA" id="ARBA00061069"/>
    </source>
</evidence>
<protein>
    <recommendedName>
        <fullName evidence="12">RRM domain-containing protein</fullName>
    </recommendedName>
</protein>
<dbReference type="CDD" id="cd12344">
    <property type="entry name" value="RRM1_SECp43_like"/>
    <property type="match status" value="1"/>
</dbReference>
<evidence type="ECO:0000313" key="14">
    <source>
        <dbReference type="Proteomes" id="UP000734854"/>
    </source>
</evidence>
<evidence type="ECO:0000256" key="9">
    <source>
        <dbReference type="ARBA" id="ARBA00063471"/>
    </source>
</evidence>
<evidence type="ECO:0000256" key="11">
    <source>
        <dbReference type="SAM" id="MobiDB-lite"/>
    </source>
</evidence>
<dbReference type="PANTHER" id="PTHR47640:SF16">
    <property type="entry name" value="POLYADENYLATE-BINDING PROTEIN RBP47C-RELATED"/>
    <property type="match status" value="1"/>
</dbReference>
<organism evidence="13 14">
    <name type="scientific">Zingiber officinale</name>
    <name type="common">Ginger</name>
    <name type="synonym">Amomum zingiber</name>
    <dbReference type="NCBI Taxonomy" id="94328"/>
    <lineage>
        <taxon>Eukaryota</taxon>
        <taxon>Viridiplantae</taxon>
        <taxon>Streptophyta</taxon>
        <taxon>Embryophyta</taxon>
        <taxon>Tracheophyta</taxon>
        <taxon>Spermatophyta</taxon>
        <taxon>Magnoliopsida</taxon>
        <taxon>Liliopsida</taxon>
        <taxon>Zingiberales</taxon>
        <taxon>Zingiberaceae</taxon>
        <taxon>Zingiber</taxon>
    </lineage>
</organism>
<comment type="subunit">
    <text evidence="9">Interacts with the poly(A) tail of mRNA in nucleus.</text>
</comment>
<dbReference type="SMART" id="SM00360">
    <property type="entry name" value="RRM"/>
    <property type="match status" value="3"/>
</dbReference>
<dbReference type="AlphaFoldDB" id="A0A8J5FJH6"/>
<evidence type="ECO:0000313" key="13">
    <source>
        <dbReference type="EMBL" id="KAG6488110.1"/>
    </source>
</evidence>
<keyword evidence="14" id="KW-1185">Reference proteome</keyword>
<evidence type="ECO:0000256" key="3">
    <source>
        <dbReference type="ARBA" id="ARBA00022664"/>
    </source>
</evidence>
<dbReference type="GO" id="GO:0005634">
    <property type="term" value="C:nucleus"/>
    <property type="evidence" value="ECO:0007669"/>
    <property type="project" value="UniProtKB-SubCell"/>
</dbReference>